<dbReference type="PROSITE" id="PS51375">
    <property type="entry name" value="PPR"/>
    <property type="match status" value="2"/>
</dbReference>
<dbReference type="Gene3D" id="1.25.40.10">
    <property type="entry name" value="Tetratricopeptide repeat domain"/>
    <property type="match status" value="1"/>
</dbReference>
<reference evidence="4 5" key="1">
    <citation type="journal article" date="2021" name="Nat. Commun.">
        <title>Incipient diploidization of the medicinal plant Perilla within 10,000 years.</title>
        <authorList>
            <person name="Zhang Y."/>
            <person name="Shen Q."/>
            <person name="Leng L."/>
            <person name="Zhang D."/>
            <person name="Chen S."/>
            <person name="Shi Y."/>
            <person name="Ning Z."/>
            <person name="Chen S."/>
        </authorList>
    </citation>
    <scope>NUCLEOTIDE SEQUENCE [LARGE SCALE GENOMIC DNA]</scope>
    <source>
        <strain evidence="5">cv. PC099</strain>
    </source>
</reference>
<accession>A0AAD4P5J5</accession>
<keyword evidence="2" id="KW-0677">Repeat</keyword>
<dbReference type="Pfam" id="PF13041">
    <property type="entry name" value="PPR_2"/>
    <property type="match status" value="1"/>
</dbReference>
<feature type="repeat" description="PPR" evidence="3">
    <location>
        <begin position="136"/>
        <end position="170"/>
    </location>
</feature>
<organism evidence="4 5">
    <name type="scientific">Perilla frutescens var. hirtella</name>
    <name type="common">Perilla citriodora</name>
    <name type="synonym">Perilla setoyensis</name>
    <dbReference type="NCBI Taxonomy" id="608512"/>
    <lineage>
        <taxon>Eukaryota</taxon>
        <taxon>Viridiplantae</taxon>
        <taxon>Streptophyta</taxon>
        <taxon>Embryophyta</taxon>
        <taxon>Tracheophyta</taxon>
        <taxon>Spermatophyta</taxon>
        <taxon>Magnoliopsida</taxon>
        <taxon>eudicotyledons</taxon>
        <taxon>Gunneridae</taxon>
        <taxon>Pentapetalae</taxon>
        <taxon>asterids</taxon>
        <taxon>lamiids</taxon>
        <taxon>Lamiales</taxon>
        <taxon>Lamiaceae</taxon>
        <taxon>Nepetoideae</taxon>
        <taxon>Elsholtzieae</taxon>
        <taxon>Perilla</taxon>
    </lineage>
</organism>
<dbReference type="EMBL" id="SDAM02000154">
    <property type="protein sequence ID" value="KAH6827066.1"/>
    <property type="molecule type" value="Genomic_DNA"/>
</dbReference>
<gene>
    <name evidence="4" type="ORF">C2S53_018657</name>
</gene>
<dbReference type="AlphaFoldDB" id="A0AAD4P5J5"/>
<evidence type="ECO:0000256" key="1">
    <source>
        <dbReference type="ARBA" id="ARBA00007626"/>
    </source>
</evidence>
<comment type="caution">
    <text evidence="4">The sequence shown here is derived from an EMBL/GenBank/DDBJ whole genome shotgun (WGS) entry which is preliminary data.</text>
</comment>
<dbReference type="Pfam" id="PF01535">
    <property type="entry name" value="PPR"/>
    <property type="match status" value="1"/>
</dbReference>
<evidence type="ECO:0000313" key="5">
    <source>
        <dbReference type="Proteomes" id="UP001190926"/>
    </source>
</evidence>
<feature type="repeat" description="PPR" evidence="3">
    <location>
        <begin position="171"/>
        <end position="205"/>
    </location>
</feature>
<evidence type="ECO:0008006" key="6">
    <source>
        <dbReference type="Google" id="ProtNLM"/>
    </source>
</evidence>
<evidence type="ECO:0000313" key="4">
    <source>
        <dbReference type="EMBL" id="KAH6827066.1"/>
    </source>
</evidence>
<sequence length="217" mass="24327">MSNSTAPESYSSIRDSISEELRKIRVLIQQSRTETAKRRFKALIPHYSVSQLFDAFSHSSPPLNTKPAFADALLTVYVEVRLPSEAAELCSLVRSDGNFVSLSVFNVFLESLVNANQFDRTLEIFYEAVDCGVRVDKFSYGKAIQSVVKLGDLEKGFELMNRMKKCGIRTNGFVYNVLIGGLCKEIRVGDAQKLFDEMSNRNIAPNRVTYNSLIDGC</sequence>
<evidence type="ECO:0000256" key="2">
    <source>
        <dbReference type="ARBA" id="ARBA00022737"/>
    </source>
</evidence>
<dbReference type="InterPro" id="IPR011990">
    <property type="entry name" value="TPR-like_helical_dom_sf"/>
</dbReference>
<evidence type="ECO:0000256" key="3">
    <source>
        <dbReference type="PROSITE-ProRule" id="PRU00708"/>
    </source>
</evidence>
<keyword evidence="5" id="KW-1185">Reference proteome</keyword>
<protein>
    <recommendedName>
        <fullName evidence="6">Pentatricopeptide repeat-containing protein</fullName>
    </recommendedName>
</protein>
<dbReference type="NCBIfam" id="TIGR00756">
    <property type="entry name" value="PPR"/>
    <property type="match status" value="2"/>
</dbReference>
<dbReference type="PANTHER" id="PTHR47941">
    <property type="entry name" value="PENTATRICOPEPTIDE REPEAT-CONTAINING PROTEIN 3, MITOCHONDRIAL"/>
    <property type="match status" value="1"/>
</dbReference>
<name>A0AAD4P5J5_PERFH</name>
<proteinExistence type="inferred from homology"/>
<dbReference type="InterPro" id="IPR002885">
    <property type="entry name" value="PPR_rpt"/>
</dbReference>
<comment type="similarity">
    <text evidence="1">Belongs to the PPR family. P subfamily.</text>
</comment>
<dbReference type="Proteomes" id="UP001190926">
    <property type="component" value="Unassembled WGS sequence"/>
</dbReference>